<dbReference type="Proteomes" id="UP000023152">
    <property type="component" value="Unassembled WGS sequence"/>
</dbReference>
<reference evidence="1 2" key="1">
    <citation type="journal article" date="2013" name="Curr. Biol.">
        <title>The Genome of the Foraminiferan Reticulomyxa filosa.</title>
        <authorList>
            <person name="Glockner G."/>
            <person name="Hulsmann N."/>
            <person name="Schleicher M."/>
            <person name="Noegel A.A."/>
            <person name="Eichinger L."/>
            <person name="Gallinger C."/>
            <person name="Pawlowski J."/>
            <person name="Sierra R."/>
            <person name="Euteneuer U."/>
            <person name="Pillet L."/>
            <person name="Moustafa A."/>
            <person name="Platzer M."/>
            <person name="Groth M."/>
            <person name="Szafranski K."/>
            <person name="Schliwa M."/>
        </authorList>
    </citation>
    <scope>NUCLEOTIDE SEQUENCE [LARGE SCALE GENOMIC DNA]</scope>
</reference>
<name>X6P4H3_RETFI</name>
<keyword evidence="2" id="KW-1185">Reference proteome</keyword>
<gene>
    <name evidence="1" type="ORF">RFI_04136</name>
</gene>
<accession>X6P4H3</accession>
<evidence type="ECO:0008006" key="3">
    <source>
        <dbReference type="Google" id="ProtNLM"/>
    </source>
</evidence>
<dbReference type="SUPFAM" id="SSF50965">
    <property type="entry name" value="Galactose oxidase, central domain"/>
    <property type="match status" value="1"/>
</dbReference>
<organism evidence="1 2">
    <name type="scientific">Reticulomyxa filosa</name>
    <dbReference type="NCBI Taxonomy" id="46433"/>
    <lineage>
        <taxon>Eukaryota</taxon>
        <taxon>Sar</taxon>
        <taxon>Rhizaria</taxon>
        <taxon>Retaria</taxon>
        <taxon>Foraminifera</taxon>
        <taxon>Monothalamids</taxon>
        <taxon>Reticulomyxidae</taxon>
        <taxon>Reticulomyxa</taxon>
    </lineage>
</organism>
<comment type="caution">
    <text evidence="1">The sequence shown here is derived from an EMBL/GenBank/DDBJ whole genome shotgun (WGS) entry which is preliminary data.</text>
</comment>
<evidence type="ECO:0000313" key="1">
    <source>
        <dbReference type="EMBL" id="ETO32969.1"/>
    </source>
</evidence>
<dbReference type="Gene3D" id="2.120.10.80">
    <property type="entry name" value="Kelch-type beta propeller"/>
    <property type="match status" value="1"/>
</dbReference>
<dbReference type="InterPro" id="IPR011043">
    <property type="entry name" value="Gal_Oxase/kelch_b-propeller"/>
</dbReference>
<proteinExistence type="predicted"/>
<dbReference type="EMBL" id="ASPP01003787">
    <property type="protein sequence ID" value="ETO32969.1"/>
    <property type="molecule type" value="Genomic_DNA"/>
</dbReference>
<dbReference type="InterPro" id="IPR015915">
    <property type="entry name" value="Kelch-typ_b-propeller"/>
</dbReference>
<dbReference type="AlphaFoldDB" id="X6P4H3"/>
<sequence>MDTVYNQITLLSFGSDLEGKNKHTLLMKYVSVWSNISNKSNKLNSYNQWIPFTDNHNHPIIIGIERDQDNYIGVRALTGGSKNHLLFIICLGNNISVFDLNAFQFIKHNFLPAGGYYIEYPCFVSNLENGQEQEMIKTNKQNCQMLFFCRKAGSLIEYDEDKNIFRFYQLPVCDDIALFNAYAYVCINDVILFFGGSNYPDISRSVYKYSIREKKWVTFENILPNLLYDCVAILSEEDNDIYIIGGLDNKKKAASTHMKTRLRVWDPSQLVIICLYFEEAKLKYLVNHALDMILILILFHNHEIWQFFRIIFKIYIKKVNN</sequence>
<evidence type="ECO:0000313" key="2">
    <source>
        <dbReference type="Proteomes" id="UP000023152"/>
    </source>
</evidence>
<protein>
    <recommendedName>
        <fullName evidence="3">Kelch motif family protein</fullName>
    </recommendedName>
</protein>